<evidence type="ECO:0000256" key="4">
    <source>
        <dbReference type="ARBA" id="ARBA00023298"/>
    </source>
</evidence>
<dbReference type="Proteomes" id="UP000683360">
    <property type="component" value="Unassembled WGS sequence"/>
</dbReference>
<dbReference type="InterPro" id="IPR015926">
    <property type="entry name" value="Cytolysin/lectin"/>
</dbReference>
<dbReference type="InterPro" id="IPR050677">
    <property type="entry name" value="Actinoporin_PFT"/>
</dbReference>
<evidence type="ECO:0000313" key="7">
    <source>
        <dbReference type="Proteomes" id="UP000683360"/>
    </source>
</evidence>
<dbReference type="Gene3D" id="2.60.270.20">
    <property type="entry name" value="Cytolysin/lectin"/>
    <property type="match status" value="1"/>
</dbReference>
<proteinExistence type="predicted"/>
<dbReference type="EMBL" id="CAJPWZ010000709">
    <property type="protein sequence ID" value="CAG2199068.1"/>
    <property type="molecule type" value="Genomic_DNA"/>
</dbReference>
<comment type="subcellular location">
    <subcellularLocation>
        <location evidence="2">Nematocyst</location>
    </subcellularLocation>
    <subcellularLocation>
        <location evidence="1">Target cell membrane</location>
    </subcellularLocation>
</comment>
<evidence type="ECO:0000256" key="1">
    <source>
        <dbReference type="ARBA" id="ARBA00004175"/>
    </source>
</evidence>
<keyword evidence="5" id="KW-0166">Nematocyst</keyword>
<keyword evidence="4" id="KW-1053">Target membrane</keyword>
<accession>A0A8S3QR73</accession>
<dbReference type="PANTHER" id="PTHR40388">
    <property type="entry name" value="BRYOPORIN"/>
    <property type="match status" value="1"/>
</dbReference>
<dbReference type="PANTHER" id="PTHR40388:SF1">
    <property type="entry name" value="BRYOPORIN"/>
    <property type="match status" value="1"/>
</dbReference>
<organism evidence="6 7">
    <name type="scientific">Mytilus edulis</name>
    <name type="common">Blue mussel</name>
    <dbReference type="NCBI Taxonomy" id="6550"/>
    <lineage>
        <taxon>Eukaryota</taxon>
        <taxon>Metazoa</taxon>
        <taxon>Spiralia</taxon>
        <taxon>Lophotrochozoa</taxon>
        <taxon>Mollusca</taxon>
        <taxon>Bivalvia</taxon>
        <taxon>Autobranchia</taxon>
        <taxon>Pteriomorphia</taxon>
        <taxon>Mytilida</taxon>
        <taxon>Mytiloidea</taxon>
        <taxon>Mytilidae</taxon>
        <taxon>Mytilinae</taxon>
        <taxon>Mytilus</taxon>
    </lineage>
</organism>
<dbReference type="GO" id="GO:0044218">
    <property type="term" value="C:other organism cell membrane"/>
    <property type="evidence" value="ECO:0007669"/>
    <property type="project" value="UniProtKB-KW"/>
</dbReference>
<gene>
    <name evidence="6" type="ORF">MEDL_13799</name>
</gene>
<dbReference type="AlphaFoldDB" id="A0A8S3QR73"/>
<evidence type="ECO:0000256" key="5">
    <source>
        <dbReference type="ARBA" id="ARBA00023331"/>
    </source>
</evidence>
<keyword evidence="4" id="KW-0472">Membrane</keyword>
<protein>
    <submittedName>
        <fullName evidence="6">Uncharacterized protein</fullName>
    </submittedName>
</protein>
<evidence type="ECO:0000256" key="3">
    <source>
        <dbReference type="ARBA" id="ARBA00022537"/>
    </source>
</evidence>
<comment type="caution">
    <text evidence="6">The sequence shown here is derived from an EMBL/GenBank/DDBJ whole genome shotgun (WGS) entry which is preliminary data.</text>
</comment>
<evidence type="ECO:0000256" key="2">
    <source>
        <dbReference type="ARBA" id="ARBA00004532"/>
    </source>
</evidence>
<evidence type="ECO:0000313" key="6">
    <source>
        <dbReference type="EMBL" id="CAG2199068.1"/>
    </source>
</evidence>
<reference evidence="6" key="1">
    <citation type="submission" date="2021-03" db="EMBL/GenBank/DDBJ databases">
        <authorList>
            <person name="Bekaert M."/>
        </authorList>
    </citation>
    <scope>NUCLEOTIDE SEQUENCE</scope>
</reference>
<dbReference type="GO" id="GO:0042151">
    <property type="term" value="C:nematocyst"/>
    <property type="evidence" value="ECO:0007669"/>
    <property type="project" value="UniProtKB-SubCell"/>
</dbReference>
<name>A0A8S3QR73_MYTED</name>
<sequence>MENDSSCEHLENEINKGRVDWNKFGKTLQKSLTLGQTLKGNDLQSLMRSHTSITCGIAIENWTNSELSSPQYASCTGMLSIPPRSIGSGTVQAVVSHKSSFGIRGCSGLISWKLENRRVVMAWTIPYFTSNALAVGITNNSCAIHDDKWFRKMMEDKSDNEITFTKEVYQNGKSCKECKVESSDGKYEVLATMGTSGRSEINVIVRGTTFDNCHKSIRHVRL</sequence>
<keyword evidence="7" id="KW-1185">Reference proteome</keyword>
<keyword evidence="3" id="KW-1052">Target cell membrane</keyword>
<dbReference type="OrthoDB" id="6084639at2759"/>
<dbReference type="SUPFAM" id="SSF63724">
    <property type="entry name" value="Cytolysin/lectin"/>
    <property type="match status" value="1"/>
</dbReference>